<proteinExistence type="predicted"/>
<dbReference type="EMBL" id="MW147599">
    <property type="protein sequence ID" value="QQO91029.1"/>
    <property type="molecule type" value="Genomic_DNA"/>
</dbReference>
<keyword evidence="2" id="KW-1185">Reference proteome</keyword>
<accession>A0AAE7TR24</accession>
<protein>
    <submittedName>
        <fullName evidence="1">Uncharacterized protein</fullName>
    </submittedName>
</protein>
<organism evidence="1 2">
    <name type="scientific">Yersinia phage PYps3T</name>
    <dbReference type="NCBI Taxonomy" id="2801357"/>
    <lineage>
        <taxon>Viruses</taxon>
        <taxon>Duplodnaviria</taxon>
        <taxon>Heunggongvirae</taxon>
        <taxon>Uroviricota</taxon>
        <taxon>Caudoviricetes</taxon>
        <taxon>Chaseviridae</taxon>
        <taxon>Cleopatravirinae</taxon>
        <taxon>Carltongylesvirus</taxon>
        <taxon>Carltongylesvirus PYps3T</taxon>
    </lineage>
</organism>
<evidence type="ECO:0000313" key="2">
    <source>
        <dbReference type="Proteomes" id="UP000827765"/>
    </source>
</evidence>
<sequence length="71" mass="8439">MHIGIIEHLIHVAQLEYDRFHGEYGEALLKYENCLPRCRRSVLKCKTIGLIRHDRVLLQDTRLPEHLVLKH</sequence>
<name>A0AAE7TR24_9CAUD</name>
<evidence type="ECO:0000313" key="1">
    <source>
        <dbReference type="EMBL" id="QQO91029.1"/>
    </source>
</evidence>
<reference evidence="1 2" key="1">
    <citation type="submission" date="2020-10" db="EMBL/GenBank/DDBJ databases">
        <title>Genome of Yersinia pseudotuberculosis phages.</title>
        <authorList>
            <person name="Hammerl J.A."/>
            <person name="Hertwig S."/>
        </authorList>
    </citation>
    <scope>NUCLEOTIDE SEQUENCE [LARGE SCALE GENOMIC DNA]</scope>
</reference>
<dbReference type="Proteomes" id="UP000827765">
    <property type="component" value="Segment"/>
</dbReference>
<gene>
    <name evidence="1" type="ORF">ORF027</name>
</gene>